<dbReference type="EMBL" id="CP056068">
    <property type="protein sequence ID" value="UKJ90500.2"/>
    <property type="molecule type" value="Genomic_DNA"/>
</dbReference>
<dbReference type="GO" id="GO:0008233">
    <property type="term" value="F:peptidase activity"/>
    <property type="evidence" value="ECO:0007669"/>
    <property type="project" value="UniProtKB-KW"/>
</dbReference>
<keyword evidence="1 5" id="KW-0963">Cytoplasm</keyword>
<name>A0A976M8H5_THEOR</name>
<comment type="subunit">
    <text evidence="5">Component of the proteasome complex.</text>
</comment>
<dbReference type="InterPro" id="IPR023333">
    <property type="entry name" value="Proteasome_suB-type"/>
</dbReference>
<dbReference type="PROSITE" id="PS51476">
    <property type="entry name" value="PROTEASOME_BETA_2"/>
    <property type="match status" value="1"/>
</dbReference>
<dbReference type="InterPro" id="IPR001353">
    <property type="entry name" value="Proteasome_sua/b"/>
</dbReference>
<evidence type="ECO:0000313" key="6">
    <source>
        <dbReference type="EMBL" id="UKJ90500.2"/>
    </source>
</evidence>
<dbReference type="Pfam" id="PF00227">
    <property type="entry name" value="Proteasome"/>
    <property type="match status" value="2"/>
</dbReference>
<evidence type="ECO:0000256" key="3">
    <source>
        <dbReference type="ARBA" id="ARBA00022801"/>
    </source>
</evidence>
<evidence type="ECO:0000256" key="2">
    <source>
        <dbReference type="ARBA" id="ARBA00022670"/>
    </source>
</evidence>
<dbReference type="PANTHER" id="PTHR32194:SF0">
    <property type="entry name" value="ATP-DEPENDENT PROTEASE SUBUNIT HSLV"/>
    <property type="match status" value="1"/>
</dbReference>
<reference evidence="6" key="1">
    <citation type="submission" date="2022-07" db="EMBL/GenBank/DDBJ databases">
        <title>Evaluation of T. orientalis genome assembly methods using nanopore sequencing and analysis of variation between genomes.</title>
        <authorList>
            <person name="Yam J."/>
            <person name="Micallef M.L."/>
            <person name="Liu M."/>
            <person name="Djordjevic S.P."/>
            <person name="Bogema D.R."/>
            <person name="Jenkins C."/>
        </authorList>
    </citation>
    <scope>NUCLEOTIDE SEQUENCE</scope>
    <source>
        <strain evidence="6">Fish Creek</strain>
    </source>
</reference>
<dbReference type="Gene3D" id="3.60.20.10">
    <property type="entry name" value="Glutamine Phosphoribosylpyrophosphate, subunit 1, domain 1"/>
    <property type="match status" value="1"/>
</dbReference>
<evidence type="ECO:0000256" key="4">
    <source>
        <dbReference type="ARBA" id="ARBA00022942"/>
    </source>
</evidence>
<keyword evidence="5" id="KW-0539">Nucleus</keyword>
<accession>A0A976M8H5</accession>
<keyword evidence="3 6" id="KW-0378">Hydrolase</keyword>
<dbReference type="PANTHER" id="PTHR32194">
    <property type="entry name" value="METALLOPROTEASE TLDD"/>
    <property type="match status" value="1"/>
</dbReference>
<dbReference type="PROSITE" id="PS00854">
    <property type="entry name" value="PROTEASOME_BETA_1"/>
    <property type="match status" value="1"/>
</dbReference>
<gene>
    <name evidence="6" type="ORF">MACJ_001434</name>
</gene>
<dbReference type="AlphaFoldDB" id="A0A976M8H5"/>
<dbReference type="GO" id="GO:0005839">
    <property type="term" value="C:proteasome core complex"/>
    <property type="evidence" value="ECO:0007669"/>
    <property type="project" value="InterPro"/>
</dbReference>
<dbReference type="OrthoDB" id="7854943at2759"/>
<sequence>MTDLESSIGAYSNVEKLLSNENDFLFNSSGVEKHPGGVDMGTTIIAMKFNDGVLLAADSRTSSGQLVVNRVARKITRLLPSVFMLRSGSAADSQTLSTILRYHAQSLRQQLRRGGRGHVGSNLNMDVDTNDSLDNVTHTYKLDDTVQGPPIKALATVTHNLVHQYRNVLYCGVILAGYDFVNGPEIYNITLGGTLVEIEDFLATGSGSGFIVAYLQSNYKKNMNRDECLNLLKKAIEYAVLNDNSSGGIMRAVSVSRTSVNEYYFVL</sequence>
<dbReference type="GO" id="GO:0051603">
    <property type="term" value="P:proteolysis involved in protein catabolic process"/>
    <property type="evidence" value="ECO:0007669"/>
    <property type="project" value="InterPro"/>
</dbReference>
<proteinExistence type="inferred from homology"/>
<comment type="similarity">
    <text evidence="5">Belongs to the peptidase T1B family.</text>
</comment>
<keyword evidence="2" id="KW-0645">Protease</keyword>
<evidence type="ECO:0000313" key="7">
    <source>
        <dbReference type="Proteomes" id="UP000244803"/>
    </source>
</evidence>
<dbReference type="InterPro" id="IPR029055">
    <property type="entry name" value="Ntn_hydrolases_N"/>
</dbReference>
<protein>
    <recommendedName>
        <fullName evidence="5">Proteasome subunit beta</fullName>
    </recommendedName>
</protein>
<dbReference type="SUPFAM" id="SSF56235">
    <property type="entry name" value="N-terminal nucleophile aminohydrolases (Ntn hydrolases)"/>
    <property type="match status" value="1"/>
</dbReference>
<evidence type="ECO:0000256" key="1">
    <source>
        <dbReference type="ARBA" id="ARBA00022490"/>
    </source>
</evidence>
<comment type="function">
    <text evidence="5">Component of the proteasome, a multicatalytic proteinase complex which is characterized by its ability to cleave peptides with Arg, Phe, Tyr, Leu, and Glu adjacent to the leaving group at neutral or slightly basic pH. The proteasome has an ATP-dependent proteolytic activity.</text>
</comment>
<comment type="subcellular location">
    <subcellularLocation>
        <location evidence="5">Cytoplasm</location>
    </subcellularLocation>
    <subcellularLocation>
        <location evidence="5">Nucleus</location>
    </subcellularLocation>
</comment>
<dbReference type="InterPro" id="IPR016050">
    <property type="entry name" value="Proteasome_bsu_CS"/>
</dbReference>
<keyword evidence="4 5" id="KW-0647">Proteasome</keyword>
<dbReference type="Proteomes" id="UP000244803">
    <property type="component" value="Chromosome 2"/>
</dbReference>
<dbReference type="GO" id="GO:0005737">
    <property type="term" value="C:cytoplasm"/>
    <property type="evidence" value="ECO:0007669"/>
    <property type="project" value="UniProtKB-SubCell"/>
</dbReference>
<evidence type="ECO:0000256" key="5">
    <source>
        <dbReference type="RuleBase" id="RU004203"/>
    </source>
</evidence>
<dbReference type="GO" id="GO:0005634">
    <property type="term" value="C:nucleus"/>
    <property type="evidence" value="ECO:0007669"/>
    <property type="project" value="UniProtKB-SubCell"/>
</dbReference>
<organism evidence="6 7">
    <name type="scientific">Theileria orientalis</name>
    <dbReference type="NCBI Taxonomy" id="68886"/>
    <lineage>
        <taxon>Eukaryota</taxon>
        <taxon>Sar</taxon>
        <taxon>Alveolata</taxon>
        <taxon>Apicomplexa</taxon>
        <taxon>Aconoidasida</taxon>
        <taxon>Piroplasmida</taxon>
        <taxon>Theileriidae</taxon>
        <taxon>Theileria</taxon>
    </lineage>
</organism>